<dbReference type="GO" id="GO:0016020">
    <property type="term" value="C:membrane"/>
    <property type="evidence" value="ECO:0007669"/>
    <property type="project" value="TreeGrafter"/>
</dbReference>
<feature type="transmembrane region" description="Helical" evidence="1">
    <location>
        <begin position="289"/>
        <end position="306"/>
    </location>
</feature>
<keyword evidence="4" id="KW-0012">Acyltransferase</keyword>
<dbReference type="RefSeq" id="WP_057818137.1">
    <property type="nucleotide sequence ID" value="NZ_CP031598.1"/>
</dbReference>
<feature type="domain" description="Acyltransferase 3" evidence="2">
    <location>
        <begin position="6"/>
        <end position="332"/>
    </location>
</feature>
<feature type="transmembrane region" description="Helical" evidence="1">
    <location>
        <begin position="20"/>
        <end position="50"/>
    </location>
</feature>
<evidence type="ECO:0000256" key="1">
    <source>
        <dbReference type="SAM" id="Phobius"/>
    </source>
</evidence>
<sequence length="659" mass="72091">MHYRPDIDGLRTVAVVPVIVFHAGLGLSGGFVGVDVFFVISGYLITTLLLGELYENRFSLVDFYERRARRILPALFAVMALTTVAALLLMTPTDLVNYAKSAASTTAFLANIWFYTQEGYFTEAAELKPLLHTWSLGVEEQYYVLFPPLLWLAFRVGRSLPPALLLTLAGLLSFALSVHATATAPEAAFYLPQYRIWELLLGSSLALIARRGWLDRAARNRLLTGPLGLIGLAMIATAILAYGPETPFPGTAALLPCLGATLVIWSGTGGHTPSARLLSTPPMVWIGKLSYSLYLWHWPIIAFAVYRKGDDLSVTEGIACLALALLLSALSWRFVEQPFRDRKRLSRRAIFTSSAAAAAVVAVMATYVTQRDGLPARMPQSFLDLTDTGPLMQPLADCHFVTPARAHTGDVCLRGAPDTPASFVFIGDSHAFALTPAIFTAAETLGLAGYQYTYPGFRPLAGVDKPGYPEFRQQVDALIAFLEARPEVETLYVTAFWQHQMTGYTYRTEGDIWTDGGYEGQGTAYNPTATLNGLTRLAQRLPDRRIVLLDDVPAGDALHLPTQARRLLFGHDVTLGLPRATADAQRATYAPAFERLAQENDQILFEPLLASLCGPEICPLFDGETLLFRDGDHLSHQGALRLTGAARELLQRTLKAPNG</sequence>
<dbReference type="KEGG" id="rid:RIdsm_03989"/>
<reference evidence="4 5" key="1">
    <citation type="submission" date="2018-08" db="EMBL/GenBank/DDBJ databases">
        <title>Genetic Globetrotter - A new plasmid hitch-hiking vast phylogenetic and geographic distances.</title>
        <authorList>
            <person name="Vollmers J."/>
            <person name="Petersen J."/>
        </authorList>
    </citation>
    <scope>NUCLEOTIDE SEQUENCE [LARGE SCALE GENOMIC DNA]</scope>
    <source>
        <strain evidence="4 5">DSM 26383</strain>
    </source>
</reference>
<dbReference type="GO" id="GO:0016747">
    <property type="term" value="F:acyltransferase activity, transferring groups other than amino-acyl groups"/>
    <property type="evidence" value="ECO:0007669"/>
    <property type="project" value="InterPro"/>
</dbReference>
<feature type="transmembrane region" description="Helical" evidence="1">
    <location>
        <begin position="248"/>
        <end position="268"/>
    </location>
</feature>
<feature type="transmembrane region" description="Helical" evidence="1">
    <location>
        <begin position="222"/>
        <end position="242"/>
    </location>
</feature>
<keyword evidence="4" id="KW-0808">Transferase</keyword>
<proteinExistence type="predicted"/>
<evidence type="ECO:0000313" key="5">
    <source>
        <dbReference type="Proteomes" id="UP000325785"/>
    </source>
</evidence>
<dbReference type="EMBL" id="CP031598">
    <property type="protein sequence ID" value="QEW28163.1"/>
    <property type="molecule type" value="Genomic_DNA"/>
</dbReference>
<feature type="transmembrane region" description="Helical" evidence="1">
    <location>
        <begin position="71"/>
        <end position="90"/>
    </location>
</feature>
<dbReference type="PANTHER" id="PTHR23028:SF53">
    <property type="entry name" value="ACYL_TRANSF_3 DOMAIN-CONTAINING PROTEIN"/>
    <property type="match status" value="1"/>
</dbReference>
<dbReference type="InterPro" id="IPR002656">
    <property type="entry name" value="Acyl_transf_3_dom"/>
</dbReference>
<feature type="transmembrane region" description="Helical" evidence="1">
    <location>
        <begin position="347"/>
        <end position="368"/>
    </location>
</feature>
<dbReference type="AlphaFoldDB" id="A0A5P3AHI0"/>
<organism evidence="4 5">
    <name type="scientific">Roseovarius indicus</name>
    <dbReference type="NCBI Taxonomy" id="540747"/>
    <lineage>
        <taxon>Bacteria</taxon>
        <taxon>Pseudomonadati</taxon>
        <taxon>Pseudomonadota</taxon>
        <taxon>Alphaproteobacteria</taxon>
        <taxon>Rhodobacterales</taxon>
        <taxon>Roseobacteraceae</taxon>
        <taxon>Roseovarius</taxon>
    </lineage>
</organism>
<feature type="transmembrane region" description="Helical" evidence="1">
    <location>
        <begin position="312"/>
        <end position="335"/>
    </location>
</feature>
<gene>
    <name evidence="4" type="primary">oatA_4</name>
    <name evidence="4" type="ORF">RIdsm_03989</name>
</gene>
<evidence type="ECO:0000259" key="2">
    <source>
        <dbReference type="Pfam" id="PF01757"/>
    </source>
</evidence>
<dbReference type="EC" id="2.3.1.-" evidence="4"/>
<dbReference type="Proteomes" id="UP000325785">
    <property type="component" value="Chromosome"/>
</dbReference>
<accession>A0A5P3AHI0</accession>
<keyword evidence="1" id="KW-0472">Membrane</keyword>
<dbReference type="GO" id="GO:0009103">
    <property type="term" value="P:lipopolysaccharide biosynthetic process"/>
    <property type="evidence" value="ECO:0007669"/>
    <property type="project" value="TreeGrafter"/>
</dbReference>
<dbReference type="OrthoDB" id="9796461at2"/>
<evidence type="ECO:0000313" key="4">
    <source>
        <dbReference type="EMBL" id="QEW28163.1"/>
    </source>
</evidence>
<dbReference type="Pfam" id="PF01757">
    <property type="entry name" value="Acyl_transf_3"/>
    <property type="match status" value="1"/>
</dbReference>
<dbReference type="InterPro" id="IPR043968">
    <property type="entry name" value="SGNH"/>
</dbReference>
<feature type="transmembrane region" description="Helical" evidence="1">
    <location>
        <begin position="164"/>
        <end position="182"/>
    </location>
</feature>
<dbReference type="PANTHER" id="PTHR23028">
    <property type="entry name" value="ACETYLTRANSFERASE"/>
    <property type="match status" value="1"/>
</dbReference>
<feature type="domain" description="SGNH" evidence="3">
    <location>
        <begin position="398"/>
        <end position="644"/>
    </location>
</feature>
<dbReference type="InterPro" id="IPR050879">
    <property type="entry name" value="Acyltransferase_3"/>
</dbReference>
<evidence type="ECO:0000259" key="3">
    <source>
        <dbReference type="Pfam" id="PF19040"/>
    </source>
</evidence>
<protein>
    <submittedName>
        <fullName evidence="4">O-acetyltransferase OatA</fullName>
        <ecNumber evidence="4">2.3.1.-</ecNumber>
    </submittedName>
</protein>
<keyword evidence="1" id="KW-0812">Transmembrane</keyword>
<keyword evidence="1" id="KW-1133">Transmembrane helix</keyword>
<name>A0A5P3AHI0_9RHOB</name>
<dbReference type="Pfam" id="PF19040">
    <property type="entry name" value="SGNH"/>
    <property type="match status" value="1"/>
</dbReference>